<evidence type="ECO:0000256" key="6">
    <source>
        <dbReference type="SAM" id="MobiDB-lite"/>
    </source>
</evidence>
<dbReference type="PRINTS" id="PR00368">
    <property type="entry name" value="FADPNR"/>
</dbReference>
<dbReference type="InterPro" id="IPR023753">
    <property type="entry name" value="FAD/NAD-binding_dom"/>
</dbReference>
<dbReference type="SUPFAM" id="SSF51905">
    <property type="entry name" value="FAD/NAD(P)-binding domain"/>
    <property type="match status" value="1"/>
</dbReference>
<dbReference type="PANTHER" id="PTHR43498:SF1">
    <property type="entry name" value="COB--COM HETERODISULFIDE REDUCTASE IRON-SULFUR SUBUNIT A"/>
    <property type="match status" value="1"/>
</dbReference>
<dbReference type="AlphaFoldDB" id="A0A6F9EDS8"/>
<dbReference type="PRINTS" id="PR00411">
    <property type="entry name" value="PNDRDTASEI"/>
</dbReference>
<sequence>MGSSHVIQLSSDSDAERGTGMPNDSVLIVGGGPAGLEAARGVADLGKKAILVEARDELGGTPYASSYATLTPDLRDTEEEMAGLLGDVRKHPLVDVRLGTRVVKSEGRAGEFRVTLTGGDGAQVEEEVGAVIIATGFQHFDPGRETQMYGYYEYDDVITLVDAEKMMKKGKIVRPSTGEPPERVAFIQCVGSRDRQIGNKYCSKVCCGIASKQSIEIKRMLPNAKVFIFYIDMRMYGFWEDQIYWKAQEEYKVNYVRGIVTEIIRKGDRLLVKGEDTTMGRPVEVLMDMVILSVGMEPSRGTIEMSRIFNIPREDHGFLATQAGPLDTVSTPVPGIFVAGAAAGPKDLEDSISMGGAAAMKAVALLNRLQRVSVG</sequence>
<dbReference type="Pfam" id="PF07992">
    <property type="entry name" value="Pyr_redox_2"/>
    <property type="match status" value="1"/>
</dbReference>
<feature type="region of interest" description="Disordered" evidence="6">
    <location>
        <begin position="1"/>
        <end position="24"/>
    </location>
</feature>
<keyword evidence="1" id="KW-0004">4Fe-4S</keyword>
<evidence type="ECO:0000256" key="5">
    <source>
        <dbReference type="ARBA" id="ARBA00023014"/>
    </source>
</evidence>
<evidence type="ECO:0000259" key="7">
    <source>
        <dbReference type="Pfam" id="PF07992"/>
    </source>
</evidence>
<evidence type="ECO:0000313" key="8">
    <source>
        <dbReference type="EMBL" id="CAB3395039.1"/>
    </source>
</evidence>
<dbReference type="InterPro" id="IPR039650">
    <property type="entry name" value="HdrA-like"/>
</dbReference>
<reference evidence="8 9" key="1">
    <citation type="submission" date="2020-04" db="EMBL/GenBank/DDBJ databases">
        <authorList>
            <person name="Hogendoorn C."/>
        </authorList>
    </citation>
    <scope>NUCLEOTIDE SEQUENCE [LARGE SCALE GENOMIC DNA]</scope>
    <source>
        <strain evidence="8">COOX1</strain>
    </source>
</reference>
<organism evidence="8 9">
    <name type="scientific">Kyrpidia spormannii</name>
    <dbReference type="NCBI Taxonomy" id="2055160"/>
    <lineage>
        <taxon>Bacteria</taxon>
        <taxon>Bacillati</taxon>
        <taxon>Bacillota</taxon>
        <taxon>Bacilli</taxon>
        <taxon>Bacillales</taxon>
        <taxon>Alicyclobacillaceae</taxon>
        <taxon>Kyrpidia</taxon>
    </lineage>
</organism>
<dbReference type="GO" id="GO:0016491">
    <property type="term" value="F:oxidoreductase activity"/>
    <property type="evidence" value="ECO:0007669"/>
    <property type="project" value="UniProtKB-KW"/>
</dbReference>
<dbReference type="Proteomes" id="UP000502196">
    <property type="component" value="Chromosome"/>
</dbReference>
<dbReference type="PANTHER" id="PTHR43498">
    <property type="entry name" value="FERREDOXIN:COB-COM HETERODISULFIDE REDUCTASE SUBUNIT A"/>
    <property type="match status" value="1"/>
</dbReference>
<evidence type="ECO:0000256" key="3">
    <source>
        <dbReference type="ARBA" id="ARBA00023002"/>
    </source>
</evidence>
<dbReference type="InterPro" id="IPR036188">
    <property type="entry name" value="FAD/NAD-bd_sf"/>
</dbReference>
<evidence type="ECO:0000256" key="4">
    <source>
        <dbReference type="ARBA" id="ARBA00023004"/>
    </source>
</evidence>
<dbReference type="EMBL" id="LR792683">
    <property type="protein sequence ID" value="CAB3395039.1"/>
    <property type="molecule type" value="Genomic_DNA"/>
</dbReference>
<evidence type="ECO:0000313" key="9">
    <source>
        <dbReference type="Proteomes" id="UP000502196"/>
    </source>
</evidence>
<name>A0A6F9EDS8_9BACL</name>
<dbReference type="Gene3D" id="3.50.50.60">
    <property type="entry name" value="FAD/NAD(P)-binding domain"/>
    <property type="match status" value="1"/>
</dbReference>
<evidence type="ECO:0000256" key="2">
    <source>
        <dbReference type="ARBA" id="ARBA00022723"/>
    </source>
</evidence>
<evidence type="ECO:0000256" key="1">
    <source>
        <dbReference type="ARBA" id="ARBA00022485"/>
    </source>
</evidence>
<feature type="domain" description="FAD/NAD(P)-binding" evidence="7">
    <location>
        <begin position="25"/>
        <end position="146"/>
    </location>
</feature>
<feature type="compositionally biased region" description="Polar residues" evidence="6">
    <location>
        <begin position="1"/>
        <end position="12"/>
    </location>
</feature>
<dbReference type="GO" id="GO:0046872">
    <property type="term" value="F:metal ion binding"/>
    <property type="evidence" value="ECO:0007669"/>
    <property type="project" value="UniProtKB-KW"/>
</dbReference>
<keyword evidence="5" id="KW-0411">Iron-sulfur</keyword>
<dbReference type="Gene3D" id="3.40.50.720">
    <property type="entry name" value="NAD(P)-binding Rossmann-like Domain"/>
    <property type="match status" value="1"/>
</dbReference>
<keyword evidence="2" id="KW-0479">Metal-binding</keyword>
<protein>
    <submittedName>
        <fullName evidence="8">Pyridine nucleotide-disulfide oxidoreductase</fullName>
    </submittedName>
</protein>
<keyword evidence="3" id="KW-0560">Oxidoreductase</keyword>
<proteinExistence type="predicted"/>
<keyword evidence="4" id="KW-0408">Iron</keyword>
<gene>
    <name evidence="8" type="ORF">COOX1_2710</name>
</gene>
<accession>A0A6F9EDS8</accession>
<dbReference type="GO" id="GO:0051539">
    <property type="term" value="F:4 iron, 4 sulfur cluster binding"/>
    <property type="evidence" value="ECO:0007669"/>
    <property type="project" value="UniProtKB-KW"/>
</dbReference>